<evidence type="ECO:0000313" key="1">
    <source>
        <dbReference type="EMBL" id="CDZ96156.1"/>
    </source>
</evidence>
<accession>A0A0F7SE38</accession>
<dbReference type="EMBL" id="LN483095">
    <property type="protein sequence ID" value="CDZ96156.1"/>
    <property type="molecule type" value="Genomic_DNA"/>
</dbReference>
<proteinExistence type="predicted"/>
<organism evidence="1">
    <name type="scientific">Phaffia rhodozyma</name>
    <name type="common">Yeast</name>
    <name type="synonym">Xanthophyllomyces dendrorhous</name>
    <dbReference type="NCBI Taxonomy" id="264483"/>
    <lineage>
        <taxon>Eukaryota</taxon>
        <taxon>Fungi</taxon>
        <taxon>Dikarya</taxon>
        <taxon>Basidiomycota</taxon>
        <taxon>Agaricomycotina</taxon>
        <taxon>Tremellomycetes</taxon>
        <taxon>Cystofilobasidiales</taxon>
        <taxon>Mrakiaceae</taxon>
        <taxon>Phaffia</taxon>
    </lineage>
</organism>
<feature type="non-terminal residue" evidence="1">
    <location>
        <position position="132"/>
    </location>
</feature>
<name>A0A0F7SE38_PHARH</name>
<dbReference type="AlphaFoldDB" id="A0A0F7SE38"/>
<sequence>MRDLRRSPVHERVSPPPIVPRRSARLSRISRPVKTCPQATILVDIGSRLLPSQPPKTYRQALGGPFRTEWELAMRAELSQFEKLKVWTLRPVDDPETQVISGRWVYTCGPTSDKNTSNENLTIRQGDVKTAL</sequence>
<reference evidence="1" key="1">
    <citation type="submission" date="2014-08" db="EMBL/GenBank/DDBJ databases">
        <authorList>
            <person name="Sharma Rahul"/>
            <person name="Thines Marco"/>
        </authorList>
    </citation>
    <scope>NUCLEOTIDE SEQUENCE</scope>
</reference>
<protein>
    <submittedName>
        <fullName evidence="1">Uncharacterized protein</fullName>
    </submittedName>
</protein>